<evidence type="ECO:0000256" key="3">
    <source>
        <dbReference type="ARBA" id="ARBA00022946"/>
    </source>
</evidence>
<evidence type="ECO:0000256" key="4">
    <source>
        <dbReference type="PROSITE-ProRule" id="PRU00708"/>
    </source>
</evidence>
<evidence type="ECO:0000259" key="5">
    <source>
        <dbReference type="Pfam" id="PF14432"/>
    </source>
</evidence>
<dbReference type="Pfam" id="PF01535">
    <property type="entry name" value="PPR"/>
    <property type="match status" value="3"/>
</dbReference>
<feature type="repeat" description="PPR" evidence="4">
    <location>
        <begin position="158"/>
        <end position="192"/>
    </location>
</feature>
<dbReference type="AlphaFoldDB" id="S8C7C7"/>
<feature type="repeat" description="PPR" evidence="4">
    <location>
        <begin position="363"/>
        <end position="397"/>
    </location>
</feature>
<keyword evidence="7" id="KW-1185">Reference proteome</keyword>
<reference evidence="6 7" key="1">
    <citation type="journal article" date="2013" name="BMC Genomics">
        <title>The miniature genome of a carnivorous plant Genlisea aurea contains a low number of genes and short non-coding sequences.</title>
        <authorList>
            <person name="Leushkin E.V."/>
            <person name="Sutormin R.A."/>
            <person name="Nabieva E.R."/>
            <person name="Penin A.A."/>
            <person name="Kondrashov A.S."/>
            <person name="Logacheva M.D."/>
        </authorList>
    </citation>
    <scope>NUCLEOTIDE SEQUENCE [LARGE SCALE GENOMIC DNA]</scope>
</reference>
<dbReference type="FunFam" id="1.25.40.10:FF:000344">
    <property type="entry name" value="Pentatricopeptide repeat-containing protein"/>
    <property type="match status" value="1"/>
</dbReference>
<keyword evidence="2" id="KW-0677">Repeat</keyword>
<comment type="caution">
    <text evidence="6">The sequence shown here is derived from an EMBL/GenBank/DDBJ whole genome shotgun (WGS) entry which is preliminary data.</text>
</comment>
<evidence type="ECO:0000256" key="1">
    <source>
        <dbReference type="ARBA" id="ARBA00006643"/>
    </source>
</evidence>
<dbReference type="OrthoDB" id="185373at2759"/>
<dbReference type="Pfam" id="PF20431">
    <property type="entry name" value="E_motif"/>
    <property type="match status" value="1"/>
</dbReference>
<dbReference type="InterPro" id="IPR046960">
    <property type="entry name" value="PPR_At4g14850-like_plant"/>
</dbReference>
<feature type="non-terminal residue" evidence="6">
    <location>
        <position position="1"/>
    </location>
</feature>
<dbReference type="FunFam" id="1.25.40.10:FF:000090">
    <property type="entry name" value="Pentatricopeptide repeat-containing protein, chloroplastic"/>
    <property type="match status" value="1"/>
</dbReference>
<feature type="repeat" description="PPR" evidence="4">
    <location>
        <begin position="400"/>
        <end position="430"/>
    </location>
</feature>
<dbReference type="InterPro" id="IPR046848">
    <property type="entry name" value="E_motif"/>
</dbReference>
<dbReference type="FunFam" id="1.25.40.10:FF:000488">
    <property type="entry name" value="Pentatricopeptide repeat-containing protein, mitochondrial"/>
    <property type="match status" value="1"/>
</dbReference>
<feature type="repeat" description="PPR" evidence="4">
    <location>
        <begin position="262"/>
        <end position="296"/>
    </location>
</feature>
<dbReference type="InterPro" id="IPR011990">
    <property type="entry name" value="TPR-like_helical_dom_sf"/>
</dbReference>
<dbReference type="PANTHER" id="PTHR47926:SF434">
    <property type="entry name" value="PENTATRICOPEPTIDE REPEAT SUPERFAMILY PROTEIN"/>
    <property type="match status" value="1"/>
</dbReference>
<dbReference type="GO" id="GO:0003723">
    <property type="term" value="F:RNA binding"/>
    <property type="evidence" value="ECO:0007669"/>
    <property type="project" value="InterPro"/>
</dbReference>
<comment type="similarity">
    <text evidence="1">Belongs to the PPR family. PCMP-H subfamily.</text>
</comment>
<dbReference type="Pfam" id="PF14432">
    <property type="entry name" value="DYW_deaminase"/>
    <property type="match status" value="1"/>
</dbReference>
<dbReference type="Pfam" id="PF13041">
    <property type="entry name" value="PPR_2"/>
    <property type="match status" value="2"/>
</dbReference>
<dbReference type="NCBIfam" id="TIGR00756">
    <property type="entry name" value="PPR"/>
    <property type="match status" value="5"/>
</dbReference>
<dbReference type="GO" id="GO:0009451">
    <property type="term" value="P:RNA modification"/>
    <property type="evidence" value="ECO:0007669"/>
    <property type="project" value="InterPro"/>
</dbReference>
<dbReference type="Gene3D" id="1.25.40.10">
    <property type="entry name" value="Tetratricopeptide repeat domain"/>
    <property type="match status" value="4"/>
</dbReference>
<dbReference type="InterPro" id="IPR002885">
    <property type="entry name" value="PPR_rpt"/>
</dbReference>
<dbReference type="Proteomes" id="UP000015453">
    <property type="component" value="Unassembled WGS sequence"/>
</dbReference>
<dbReference type="PANTHER" id="PTHR47926">
    <property type="entry name" value="PENTATRICOPEPTIDE REPEAT-CONTAINING PROTEIN"/>
    <property type="match status" value="1"/>
</dbReference>
<organism evidence="6 7">
    <name type="scientific">Genlisea aurea</name>
    <dbReference type="NCBI Taxonomy" id="192259"/>
    <lineage>
        <taxon>Eukaryota</taxon>
        <taxon>Viridiplantae</taxon>
        <taxon>Streptophyta</taxon>
        <taxon>Embryophyta</taxon>
        <taxon>Tracheophyta</taxon>
        <taxon>Spermatophyta</taxon>
        <taxon>Magnoliopsida</taxon>
        <taxon>eudicotyledons</taxon>
        <taxon>Gunneridae</taxon>
        <taxon>Pentapetalae</taxon>
        <taxon>asterids</taxon>
        <taxon>lamiids</taxon>
        <taxon>Lamiales</taxon>
        <taxon>Lentibulariaceae</taxon>
        <taxon>Genlisea</taxon>
    </lineage>
</organism>
<accession>S8C7C7</accession>
<keyword evidence="3" id="KW-0809">Transit peptide</keyword>
<sequence>RFSLRKRRSRALLSLCRCSAVEQGLKPRPMPKRPTVEEESDFGINFEEIPSKSSNSEAGICRHIENLVVCRRYKEALELFEILEHDRYADIQIDTYDALITACIESGSIRGVKRLTNRALKSGIDFNVYMMNRLLSMHVMCGMMIDARQLFDEMPERNLYSWTIMIGGLVEFGDFVDAFRVFSLMLEEKVVCIGSRTVAVMMIKASSSLSLISPGEQLHAFAFKMGFGDDDVFVLCSLIDMYSKCGNLRNARLVFDAMPEKTTVGWNSIIAGYALHGFSEEALSMYHEMQDRGVRMDHFTYSIVIRVCTRLASLEHGRQAHAGLVRNGFGSDMVANTALVDFYGKWGRIEEARNIFENMPRKNVLSWNALIFGYGTRGRGTEAVELFERMAAAEERIAPNHVTFLAVLSACCSSGMYDRGWQVFESMSRDYGQKPRAMHYACMVELLGREGLLDEAYALIKDAPFVPSVNMWAALLTACRMHENFELGKLAAEKLYGMEPEKLSNYVVLLNIYNAAGKAEESARVLRTLRKKGLKMTPVCTWIEIKRIQHCFVTDDRSHPAAAAIYDELNETATRIRAAAATGRNSKNLLPDVDEGEASMEARHSEKLAVAFGTISTPGSTPLQLVQSHRMCSDCHDAMKSISSIRRREIVFRDGSRFHRFKDGHCSCKDYW</sequence>
<feature type="domain" description="DYW" evidence="5">
    <location>
        <begin position="588"/>
        <end position="672"/>
    </location>
</feature>
<dbReference type="InterPro" id="IPR032867">
    <property type="entry name" value="DYW_dom"/>
</dbReference>
<dbReference type="PROSITE" id="PS51375">
    <property type="entry name" value="PPR"/>
    <property type="match status" value="4"/>
</dbReference>
<evidence type="ECO:0000313" key="7">
    <source>
        <dbReference type="Proteomes" id="UP000015453"/>
    </source>
</evidence>
<protein>
    <recommendedName>
        <fullName evidence="5">DYW domain-containing protein</fullName>
    </recommendedName>
</protein>
<dbReference type="EMBL" id="AUSU01005977">
    <property type="protein sequence ID" value="EPS62684.1"/>
    <property type="molecule type" value="Genomic_DNA"/>
</dbReference>
<evidence type="ECO:0000313" key="6">
    <source>
        <dbReference type="EMBL" id="EPS62684.1"/>
    </source>
</evidence>
<gene>
    <name evidence="6" type="ORF">M569_12105</name>
</gene>
<proteinExistence type="inferred from homology"/>
<name>S8C7C7_9LAMI</name>
<dbReference type="GO" id="GO:0008270">
    <property type="term" value="F:zinc ion binding"/>
    <property type="evidence" value="ECO:0007669"/>
    <property type="project" value="InterPro"/>
</dbReference>
<evidence type="ECO:0000256" key="2">
    <source>
        <dbReference type="ARBA" id="ARBA00022737"/>
    </source>
</evidence>